<name>A0A4Q9LL38_9MICR</name>
<gene>
    <name evidence="1" type="ORF">CWI39_0264p0030</name>
</gene>
<dbReference type="VEuPathDB" id="MicrosporidiaDB:CWI39_0264p0030"/>
<dbReference type="EMBL" id="PIXR01000264">
    <property type="protein sequence ID" value="TBU07830.1"/>
    <property type="molecule type" value="Genomic_DNA"/>
</dbReference>
<comment type="caution">
    <text evidence="1">The sequence shown here is derived from an EMBL/GenBank/DDBJ whole genome shotgun (WGS) entry which is preliminary data.</text>
</comment>
<protein>
    <submittedName>
        <fullName evidence="1">Uncharacterized protein</fullName>
    </submittedName>
</protein>
<evidence type="ECO:0000313" key="1">
    <source>
        <dbReference type="EMBL" id="TBU07830.1"/>
    </source>
</evidence>
<dbReference type="VEuPathDB" id="MicrosporidiaDB:CWI36_0043p0060"/>
<proteinExistence type="predicted"/>
<sequence>MKDREVYCKDKKHNENIYNTHKSTDNTDTYKNEEKDVFELKKLLDKKLIYQIFKKKADFNRKTENILGILICVSIYDKFINFKKLFEMKTVFVFSCFNPYFYSFLSDNKTLMDFVDYKNNLRDNFVIIRIKKIEGLNKESSGRLVKSVKYNGIVKGCNIGGVNYRVVIEGCVNYRASSNIGGVNYRVLIRGVNYIVVMKGSSSESVSNNTITKSVLVSIY</sequence>
<accession>A0A4Q9LL38</accession>
<dbReference type="Proteomes" id="UP000293045">
    <property type="component" value="Unassembled WGS sequence"/>
</dbReference>
<dbReference type="AlphaFoldDB" id="A0A4Q9LL38"/>
<reference evidence="1 2" key="1">
    <citation type="submission" date="2017-12" db="EMBL/GenBank/DDBJ databases">
        <authorList>
            <person name="Pombert J.-F."/>
            <person name="Haag K.L."/>
            <person name="Ebert D."/>
        </authorList>
    </citation>
    <scope>NUCLEOTIDE SEQUENCE [LARGE SCALE GENOMIC DNA]</scope>
    <source>
        <strain evidence="1">IL-BN-2</strain>
    </source>
</reference>
<organism evidence="1 2">
    <name type="scientific">Hamiltosporidium magnivora</name>
    <dbReference type="NCBI Taxonomy" id="148818"/>
    <lineage>
        <taxon>Eukaryota</taxon>
        <taxon>Fungi</taxon>
        <taxon>Fungi incertae sedis</taxon>
        <taxon>Microsporidia</taxon>
        <taxon>Dubosqiidae</taxon>
        <taxon>Hamiltosporidium</taxon>
    </lineage>
</organism>
<evidence type="ECO:0000313" key="2">
    <source>
        <dbReference type="Proteomes" id="UP000293045"/>
    </source>
</evidence>